<organism evidence="1 2">
    <name type="scientific">Pseudomonas vancouverensis</name>
    <dbReference type="NCBI Taxonomy" id="95300"/>
    <lineage>
        <taxon>Bacteria</taxon>
        <taxon>Pseudomonadati</taxon>
        <taxon>Pseudomonadota</taxon>
        <taxon>Gammaproteobacteria</taxon>
        <taxon>Pseudomonadales</taxon>
        <taxon>Pseudomonadaceae</taxon>
        <taxon>Pseudomonas</taxon>
    </lineage>
</organism>
<keyword evidence="2" id="KW-1185">Reference proteome</keyword>
<gene>
    <name evidence="1" type="ORF">EIY72_23130</name>
</gene>
<dbReference type="EMBL" id="RRZK01000030">
    <property type="protein sequence ID" value="TDB58440.1"/>
    <property type="molecule type" value="Genomic_DNA"/>
</dbReference>
<dbReference type="RefSeq" id="WP_093230051.1">
    <property type="nucleotide sequence ID" value="NZ_LT629803.1"/>
</dbReference>
<name>A0A1H2PHN1_PSEVA</name>
<evidence type="ECO:0000313" key="2">
    <source>
        <dbReference type="Proteomes" id="UP000295254"/>
    </source>
</evidence>
<accession>A0A1H2PHN1</accession>
<dbReference type="Proteomes" id="UP000295254">
    <property type="component" value="Unassembled WGS sequence"/>
</dbReference>
<dbReference type="STRING" id="95300.SAMN05216558_5874"/>
<proteinExistence type="predicted"/>
<protein>
    <submittedName>
        <fullName evidence="1">Uncharacterized protein</fullName>
    </submittedName>
</protein>
<evidence type="ECO:0000313" key="1">
    <source>
        <dbReference type="EMBL" id="TDB58440.1"/>
    </source>
</evidence>
<dbReference type="OrthoDB" id="7033678at2"/>
<comment type="caution">
    <text evidence="1">The sequence shown here is derived from an EMBL/GenBank/DDBJ whole genome shotgun (WGS) entry which is preliminary data.</text>
</comment>
<sequence>MSTDRQKSFIGTLKLNGNPVNIIQTESEGFPDALVAGLPLPAAQIYFRFEHGHYVLYIRSEGDYFGRLVREENNGDINVGEVAGSATISFNIQKNGRTVTLDDMNTNTQTINITTNNGSTLYVQNSICAPSPIPHTHSATYKKFPKHATFTTTSGKHCSAEFELTILERNAPYLNNPGEI</sequence>
<reference evidence="2" key="1">
    <citation type="journal article" date="2019" name="bioRxiv">
        <title>Bacterially produced spermidine induces plant systemic susceptibility to pathogens.</title>
        <authorList>
            <person name="Melnyk R.A."/>
            <person name="Beskrovnaya P.A."/>
            <person name="Liu Z."/>
            <person name="Song Y."/>
            <person name="Haney C.H."/>
        </authorList>
    </citation>
    <scope>NUCLEOTIDE SEQUENCE [LARGE SCALE GENOMIC DNA]</scope>
    <source>
        <strain evidence="2">Dha-51</strain>
    </source>
</reference>
<dbReference type="AlphaFoldDB" id="A0A1H2PHN1"/>